<keyword evidence="2" id="KW-1185">Reference proteome</keyword>
<protein>
    <submittedName>
        <fullName evidence="1">Uncharacterized protein</fullName>
    </submittedName>
</protein>
<sequence>MTAPLTVEQKNKLQILEPKLEKAIFEKNIKFARELVVDIQNVLRPTGHYIRLIQAKNKFCELAIEMAEFDSIKQILESNIKVVNSNTRVYIETISLLAIYYLRIKDVQKAKEYIKEVLQNHTVIKTQRTRNIFHSEIIERFNQEVALATLTGFNEFGIDQDDVEREAIRIIQTLSNDEIYEQIGKYSPQSTKDMIYTVHDYSLKQLPYTQRIMLPSPTQKIDDKEVGVTIYEAVKRVLYNSMCNPESEIYKAWFTNGLTVFLDKKYILTTVISSLTTLGFGVTMIVPSLVALITKFGIEVYCEKNKPLYISQIRKI</sequence>
<dbReference type="RefSeq" id="WP_166225411.1">
    <property type="nucleotide sequence ID" value="NZ_CP049801.1"/>
</dbReference>
<proteinExistence type="predicted"/>
<reference evidence="1 2" key="1">
    <citation type="submission" date="2020-03" db="EMBL/GenBank/DDBJ databases">
        <authorList>
            <person name="Zhu W."/>
        </authorList>
    </citation>
    <scope>NUCLEOTIDE SEQUENCE [LARGE SCALE GENOMIC DNA]</scope>
    <source>
        <strain evidence="1 2">323-1</strain>
    </source>
</reference>
<organism evidence="1 2">
    <name type="scientific">Acinetobacter shaoyimingii</name>
    <dbReference type="NCBI Taxonomy" id="2715164"/>
    <lineage>
        <taxon>Bacteria</taxon>
        <taxon>Pseudomonadati</taxon>
        <taxon>Pseudomonadota</taxon>
        <taxon>Gammaproteobacteria</taxon>
        <taxon>Moraxellales</taxon>
        <taxon>Moraxellaceae</taxon>
        <taxon>Acinetobacter</taxon>
    </lineage>
</organism>
<evidence type="ECO:0000313" key="2">
    <source>
        <dbReference type="Proteomes" id="UP000502297"/>
    </source>
</evidence>
<evidence type="ECO:0000313" key="1">
    <source>
        <dbReference type="EMBL" id="QIO06888.1"/>
    </source>
</evidence>
<accession>A0A6G8RYK9</accession>
<name>A0A6G8RYK9_9GAMM</name>
<gene>
    <name evidence="1" type="ORF">G8E00_13525</name>
</gene>
<dbReference type="Proteomes" id="UP000502297">
    <property type="component" value="Chromosome"/>
</dbReference>
<dbReference type="EMBL" id="CP049801">
    <property type="protein sequence ID" value="QIO06888.1"/>
    <property type="molecule type" value="Genomic_DNA"/>
</dbReference>
<dbReference type="KEGG" id="asha:G8E00_13525"/>
<dbReference type="AlphaFoldDB" id="A0A6G8RYK9"/>